<dbReference type="Pfam" id="PF03441">
    <property type="entry name" value="FAD_binding_7"/>
    <property type="match status" value="1"/>
</dbReference>
<protein>
    <recommendedName>
        <fullName evidence="6">Photolyase/cryptochrome alpha/beta domain-containing protein</fullName>
    </recommendedName>
</protein>
<feature type="binding site" evidence="4">
    <location>
        <begin position="358"/>
        <end position="365"/>
    </location>
    <ligand>
        <name>FAD</name>
        <dbReference type="ChEBI" id="CHEBI:57692"/>
    </ligand>
</feature>
<comment type="similarity">
    <text evidence="1">Belongs to the DNA photolyase class-1 family.</text>
</comment>
<evidence type="ECO:0000313" key="8">
    <source>
        <dbReference type="Proteomes" id="UP001148614"/>
    </source>
</evidence>
<dbReference type="GO" id="GO:0003677">
    <property type="term" value="F:DNA binding"/>
    <property type="evidence" value="ECO:0007669"/>
    <property type="project" value="TreeGrafter"/>
</dbReference>
<dbReference type="InterPro" id="IPR005101">
    <property type="entry name" value="Cryptochr/Photolyase_FAD-bd"/>
</dbReference>
<gene>
    <name evidence="7" type="ORF">NPX13_g8137</name>
</gene>
<feature type="domain" description="Photolyase/cryptochrome alpha/beta" evidence="6">
    <location>
        <begin position="54"/>
        <end position="192"/>
    </location>
</feature>
<evidence type="ECO:0000256" key="3">
    <source>
        <dbReference type="ARBA" id="ARBA00022827"/>
    </source>
</evidence>
<feature type="binding site" evidence="4">
    <location>
        <begin position="456"/>
        <end position="458"/>
    </location>
    <ligand>
        <name>FAD</name>
        <dbReference type="ChEBI" id="CHEBI:57692"/>
    </ligand>
</feature>
<keyword evidence="2 4" id="KW-0285">Flavoprotein</keyword>
<dbReference type="GO" id="GO:0071949">
    <property type="term" value="F:FAD binding"/>
    <property type="evidence" value="ECO:0007669"/>
    <property type="project" value="TreeGrafter"/>
</dbReference>
<evidence type="ECO:0000259" key="6">
    <source>
        <dbReference type="PROSITE" id="PS51645"/>
    </source>
</evidence>
<dbReference type="GO" id="GO:0003904">
    <property type="term" value="F:deoxyribodipyrimidine photo-lyase activity"/>
    <property type="evidence" value="ECO:0007669"/>
    <property type="project" value="TreeGrafter"/>
</dbReference>
<feature type="binding site" evidence="4">
    <location>
        <begin position="311"/>
        <end position="315"/>
    </location>
    <ligand>
        <name>FAD</name>
        <dbReference type="ChEBI" id="CHEBI:57692"/>
    </ligand>
</feature>
<dbReference type="PANTHER" id="PTHR11455:SF18">
    <property type="entry name" value="SI:CH1073-390K14.1"/>
    <property type="match status" value="1"/>
</dbReference>
<dbReference type="EMBL" id="JANPWZ010001732">
    <property type="protein sequence ID" value="KAJ3563614.1"/>
    <property type="molecule type" value="Genomic_DNA"/>
</dbReference>
<dbReference type="Gene3D" id="3.40.50.620">
    <property type="entry name" value="HUPs"/>
    <property type="match status" value="1"/>
</dbReference>
<dbReference type="InterPro" id="IPR036155">
    <property type="entry name" value="Crypto/Photolyase_N_sf"/>
</dbReference>
<feature type="binding site" evidence="4">
    <location>
        <position position="299"/>
    </location>
    <ligand>
        <name>FAD</name>
        <dbReference type="ChEBI" id="CHEBI:57692"/>
    </ligand>
</feature>
<dbReference type="Gene3D" id="1.25.40.80">
    <property type="match status" value="1"/>
</dbReference>
<dbReference type="Pfam" id="PF00875">
    <property type="entry name" value="DNA_photolyase"/>
    <property type="match status" value="1"/>
</dbReference>
<dbReference type="VEuPathDB" id="FungiDB:F4678DRAFT_444394"/>
<feature type="region of interest" description="Disordered" evidence="5">
    <location>
        <begin position="1"/>
        <end position="31"/>
    </location>
</feature>
<dbReference type="InterPro" id="IPR036134">
    <property type="entry name" value="Crypto/Photolyase_FAD-like_sf"/>
</dbReference>
<reference evidence="7" key="1">
    <citation type="submission" date="2022-07" db="EMBL/GenBank/DDBJ databases">
        <title>Genome Sequence of Xylaria arbuscula.</title>
        <authorList>
            <person name="Buettner E."/>
        </authorList>
    </citation>
    <scope>NUCLEOTIDE SEQUENCE</scope>
    <source>
        <strain evidence="7">VT107</strain>
    </source>
</reference>
<dbReference type="InterPro" id="IPR006050">
    <property type="entry name" value="DNA_photolyase_N"/>
</dbReference>
<dbReference type="SUPFAM" id="SSF48173">
    <property type="entry name" value="Cryptochrome/photolyase FAD-binding domain"/>
    <property type="match status" value="1"/>
</dbReference>
<feature type="binding site" evidence="4">
    <location>
        <position position="355"/>
    </location>
    <ligand>
        <name>FAD</name>
        <dbReference type="ChEBI" id="CHEBI:57692"/>
    </ligand>
</feature>
<dbReference type="AlphaFoldDB" id="A0A9W8TIM1"/>
<dbReference type="GO" id="GO:0043153">
    <property type="term" value="P:entrainment of circadian clock by photoperiod"/>
    <property type="evidence" value="ECO:0007669"/>
    <property type="project" value="TreeGrafter"/>
</dbReference>
<accession>A0A9W8TIM1</accession>
<dbReference type="PROSITE" id="PS51645">
    <property type="entry name" value="PHR_CRY_ALPHA_BETA"/>
    <property type="match status" value="1"/>
</dbReference>
<dbReference type="InterPro" id="IPR002081">
    <property type="entry name" value="Cryptochrome/DNA_photolyase_1"/>
</dbReference>
<dbReference type="PRINTS" id="PR00147">
    <property type="entry name" value="DNAPHOTLYASE"/>
</dbReference>
<dbReference type="InterPro" id="IPR014729">
    <property type="entry name" value="Rossmann-like_a/b/a_fold"/>
</dbReference>
<keyword evidence="8" id="KW-1185">Reference proteome</keyword>
<dbReference type="GO" id="GO:0032922">
    <property type="term" value="P:circadian regulation of gene expression"/>
    <property type="evidence" value="ECO:0007669"/>
    <property type="project" value="TreeGrafter"/>
</dbReference>
<sequence length="548" mass="63195">MGEGKKHERSLSSDLLKHPSTKRAKEVDTTENPFRRLEERIEAHTSSAKVKPRNVLHWFRSKDLRAEDNRALNAASQKARETGSVLLTCFLYSPKDLQWHGTSPARSDFMFECIRLVQEQLGCLNIPLVILTAEARDKKGEQLMDFIKKHDVSHVYANYEYEVDELRRDLDLLDRIEPDGNVYFELHHDQTVVVPGTLLTGSGGPHKVFTPYHKSWLSTVSEDPSLLDTVGLPEANDKAARQQVQELFDYQKKTFPSLPKDKLFPSDEDRKRIRGLWPAGHTAGMSRLREFLHKKCDTYAKNRSIPAEDNSSRMSPYFAAGVVSIRQVLSTSSKECNEGSVDFSSSGADAGLAAWIREIVFREFYRHMMVVIPHNGMNLPQNLKFDFVEWEDDEEGWRKWTEGTTGVPFVDAGMRQLTSEAYMHNRLRMNVSSYLRTNLLLDYRRGERWFAENLVDWDLCNNTQGWEPSYTVFNPISQAEKCDPHGDFIRKYVPELKDVKGKAIFDPLNRLDKEEFKKLGYPEPHVDLKESKERCLQRHKHDMADADP</sequence>
<evidence type="ECO:0000256" key="2">
    <source>
        <dbReference type="ARBA" id="ARBA00022630"/>
    </source>
</evidence>
<dbReference type="PANTHER" id="PTHR11455">
    <property type="entry name" value="CRYPTOCHROME"/>
    <property type="match status" value="1"/>
</dbReference>
<evidence type="ECO:0000313" key="7">
    <source>
        <dbReference type="EMBL" id="KAJ3563614.1"/>
    </source>
</evidence>
<proteinExistence type="inferred from homology"/>
<evidence type="ECO:0000256" key="4">
    <source>
        <dbReference type="PIRSR" id="PIRSR602081-1"/>
    </source>
</evidence>
<organism evidence="7 8">
    <name type="scientific">Xylaria arbuscula</name>
    <dbReference type="NCBI Taxonomy" id="114810"/>
    <lineage>
        <taxon>Eukaryota</taxon>
        <taxon>Fungi</taxon>
        <taxon>Dikarya</taxon>
        <taxon>Ascomycota</taxon>
        <taxon>Pezizomycotina</taxon>
        <taxon>Sordariomycetes</taxon>
        <taxon>Xylariomycetidae</taxon>
        <taxon>Xylariales</taxon>
        <taxon>Xylariaceae</taxon>
        <taxon>Xylaria</taxon>
    </lineage>
</organism>
<dbReference type="SUPFAM" id="SSF52425">
    <property type="entry name" value="Cryptochrome/photolyase, N-terminal domain"/>
    <property type="match status" value="1"/>
</dbReference>
<dbReference type="GO" id="GO:0005737">
    <property type="term" value="C:cytoplasm"/>
    <property type="evidence" value="ECO:0007669"/>
    <property type="project" value="TreeGrafter"/>
</dbReference>
<evidence type="ECO:0000256" key="1">
    <source>
        <dbReference type="ARBA" id="ARBA00005862"/>
    </source>
</evidence>
<dbReference type="Proteomes" id="UP001148614">
    <property type="component" value="Unassembled WGS sequence"/>
</dbReference>
<keyword evidence="3 4" id="KW-0274">FAD</keyword>
<name>A0A9W8TIM1_9PEZI</name>
<comment type="caution">
    <text evidence="7">The sequence shown here is derived from an EMBL/GenBank/DDBJ whole genome shotgun (WGS) entry which is preliminary data.</text>
</comment>
<dbReference type="GO" id="GO:0005634">
    <property type="term" value="C:nucleus"/>
    <property type="evidence" value="ECO:0007669"/>
    <property type="project" value="TreeGrafter"/>
</dbReference>
<dbReference type="Gene3D" id="1.10.579.10">
    <property type="entry name" value="DNA Cyclobutane Dipyrimidine Photolyase, subunit A, domain 3"/>
    <property type="match status" value="1"/>
</dbReference>
<evidence type="ECO:0000256" key="5">
    <source>
        <dbReference type="SAM" id="MobiDB-lite"/>
    </source>
</evidence>
<comment type="cofactor">
    <cofactor evidence="4">
        <name>FAD</name>
        <dbReference type="ChEBI" id="CHEBI:57692"/>
    </cofactor>
    <text evidence="4">Binds 1 FAD per subunit.</text>
</comment>